<dbReference type="GO" id="GO:0035673">
    <property type="term" value="F:oligopeptide transmembrane transporter activity"/>
    <property type="evidence" value="ECO:0007669"/>
    <property type="project" value="InterPro"/>
</dbReference>
<proteinExistence type="predicted"/>
<dbReference type="EMBL" id="JABCRI010000010">
    <property type="protein sequence ID" value="KAF8398730.1"/>
    <property type="molecule type" value="Genomic_DNA"/>
</dbReference>
<evidence type="ECO:0000313" key="2">
    <source>
        <dbReference type="Proteomes" id="UP000655225"/>
    </source>
</evidence>
<comment type="caution">
    <text evidence="1">The sequence shown here is derived from an EMBL/GenBank/DDBJ whole genome shotgun (WGS) entry which is preliminary data.</text>
</comment>
<dbReference type="GO" id="GO:0016020">
    <property type="term" value="C:membrane"/>
    <property type="evidence" value="ECO:0007669"/>
    <property type="project" value="TreeGrafter"/>
</dbReference>
<gene>
    <name evidence="1" type="ORF">HHK36_014588</name>
</gene>
<dbReference type="OrthoDB" id="845657at2759"/>
<dbReference type="PANTHER" id="PTHR31645">
    <property type="entry name" value="OLIGOPEPTIDE TRANSPORTER YGL114W-RELATED"/>
    <property type="match status" value="1"/>
</dbReference>
<reference evidence="1 2" key="1">
    <citation type="submission" date="2020-04" db="EMBL/GenBank/DDBJ databases">
        <title>Plant Genome Project.</title>
        <authorList>
            <person name="Zhang R.-G."/>
        </authorList>
    </citation>
    <scope>NUCLEOTIDE SEQUENCE [LARGE SCALE GENOMIC DNA]</scope>
    <source>
        <strain evidence="1">YNK0</strain>
        <tissue evidence="1">Leaf</tissue>
    </source>
</reference>
<protein>
    <submittedName>
        <fullName evidence="1">Uncharacterized protein</fullName>
    </submittedName>
</protein>
<sequence>MTSDGQNSSSKTESQLGLLLEATLLLPPFLLQPFLTFSPSSNGTMSWSSMSSRQHYPFVMHVGVGSPIGLLPLPMESLQSSPLELGLGPHMAGSLQTNKAKADIFGPAVASGRICGDRIWTLPSSVLALAGADLGKPKSEYLATYDPVYRTASCFATCSLLEPLSSLGQRCIGKVVCKKINKAKADAFESKVASSLNCGDGIWTLRNSKLALAGVKQPISTKFLSSGTHVKVGSFLGS</sequence>
<accession>A0A834Z3N7</accession>
<evidence type="ECO:0000313" key="1">
    <source>
        <dbReference type="EMBL" id="KAF8398730.1"/>
    </source>
</evidence>
<dbReference type="InterPro" id="IPR045035">
    <property type="entry name" value="YSL-like"/>
</dbReference>
<name>A0A834Z3N7_TETSI</name>
<keyword evidence="2" id="KW-1185">Reference proteome</keyword>
<dbReference type="AlphaFoldDB" id="A0A834Z3N7"/>
<dbReference type="PANTHER" id="PTHR31645:SF76">
    <property type="entry name" value="METAL-NICOTIANAMINE TRANSPORTER YSL8-RELATED"/>
    <property type="match status" value="1"/>
</dbReference>
<organism evidence="1 2">
    <name type="scientific">Tetracentron sinense</name>
    <name type="common">Spur-leaf</name>
    <dbReference type="NCBI Taxonomy" id="13715"/>
    <lineage>
        <taxon>Eukaryota</taxon>
        <taxon>Viridiplantae</taxon>
        <taxon>Streptophyta</taxon>
        <taxon>Embryophyta</taxon>
        <taxon>Tracheophyta</taxon>
        <taxon>Spermatophyta</taxon>
        <taxon>Magnoliopsida</taxon>
        <taxon>Trochodendrales</taxon>
        <taxon>Trochodendraceae</taxon>
        <taxon>Tetracentron</taxon>
    </lineage>
</organism>
<dbReference type="Proteomes" id="UP000655225">
    <property type="component" value="Unassembled WGS sequence"/>
</dbReference>